<keyword evidence="3" id="KW-1185">Reference proteome</keyword>
<accession>A0A7X2NJK1</accession>
<dbReference type="PANTHER" id="PTHR21381">
    <property type="entry name" value="ZGC:162297"/>
    <property type="match status" value="1"/>
</dbReference>
<evidence type="ECO:0000256" key="1">
    <source>
        <dbReference type="ARBA" id="ARBA00006007"/>
    </source>
</evidence>
<dbReference type="NCBIfam" id="TIGR00259">
    <property type="entry name" value="thylakoid_BtpA"/>
    <property type="match status" value="1"/>
</dbReference>
<dbReference type="PANTHER" id="PTHR21381:SF3">
    <property type="entry name" value="SGC REGION PROTEIN SGCQ-RELATED"/>
    <property type="match status" value="1"/>
</dbReference>
<dbReference type="AlphaFoldDB" id="A0A7X2NJK1"/>
<comment type="caution">
    <text evidence="2">The sequence shown here is derived from an EMBL/GenBank/DDBJ whole genome shotgun (WGS) entry which is preliminary data.</text>
</comment>
<name>A0A7X2NJK1_9CLOT</name>
<dbReference type="InterPro" id="IPR011060">
    <property type="entry name" value="RibuloseP-bd_barrel"/>
</dbReference>
<proteinExistence type="inferred from homology"/>
<dbReference type="InterPro" id="IPR005137">
    <property type="entry name" value="BtpA"/>
</dbReference>
<comment type="similarity">
    <text evidence="1">Belongs to the BtpA family.</text>
</comment>
<protein>
    <submittedName>
        <fullName evidence="2">BtpA/SgcQ family protein</fullName>
    </submittedName>
</protein>
<dbReference type="EMBL" id="VUMD01000002">
    <property type="protein sequence ID" value="MSS35533.1"/>
    <property type="molecule type" value="Genomic_DNA"/>
</dbReference>
<dbReference type="SUPFAM" id="SSF51366">
    <property type="entry name" value="Ribulose-phoshate binding barrel"/>
    <property type="match status" value="1"/>
</dbReference>
<dbReference type="Proteomes" id="UP000429958">
    <property type="component" value="Unassembled WGS sequence"/>
</dbReference>
<reference evidence="2 3" key="1">
    <citation type="submission" date="2019-08" db="EMBL/GenBank/DDBJ databases">
        <title>In-depth cultivation of the pig gut microbiome towards novel bacterial diversity and tailored functional studies.</title>
        <authorList>
            <person name="Wylensek D."/>
            <person name="Hitch T.C.A."/>
            <person name="Clavel T."/>
        </authorList>
    </citation>
    <scope>NUCLEOTIDE SEQUENCE [LARGE SCALE GENOMIC DNA]</scope>
    <source>
        <strain evidence="2 3">WCA-389-WT-23D1</strain>
    </source>
</reference>
<evidence type="ECO:0000313" key="3">
    <source>
        <dbReference type="Proteomes" id="UP000429958"/>
    </source>
</evidence>
<dbReference type="Pfam" id="PF03437">
    <property type="entry name" value="BtpA"/>
    <property type="match status" value="1"/>
</dbReference>
<gene>
    <name evidence="2" type="ORF">FYJ39_02795</name>
</gene>
<dbReference type="RefSeq" id="WP_154470941.1">
    <property type="nucleotide sequence ID" value="NZ_DBEWUL010000120.1"/>
</dbReference>
<sequence>MMMEQHEKIFGTKKPLIGCLHMAALPGSYYAAPSMTYRDQIRRLKEDAKILMEEGFDACVFANEGDRPYLSQVGPETIASYVRIAAEVAADLTIPYGCGVLIDPIATLAVAKAIDAKYVRTYVTGTYNGLFGWQTFNPGEIFRYQKQIGAEHVRVYTYFEPHAGTSMDKRLVEEQIDGALMNLPIAGVLIGGSRAGLPPKAAALGSVKSRFPDMPLILGSGGRVDNIKELLEFADGVIIGTSIKKDGILWNQIDPVRAAAFVKAAREFT</sequence>
<organism evidence="2 3">
    <name type="scientific">Clostridium porci</name>
    <dbReference type="NCBI Taxonomy" id="2605778"/>
    <lineage>
        <taxon>Bacteria</taxon>
        <taxon>Bacillati</taxon>
        <taxon>Bacillota</taxon>
        <taxon>Clostridia</taxon>
        <taxon>Eubacteriales</taxon>
        <taxon>Clostridiaceae</taxon>
        <taxon>Clostridium</taxon>
    </lineage>
</organism>
<evidence type="ECO:0000313" key="2">
    <source>
        <dbReference type="EMBL" id="MSS35533.1"/>
    </source>
</evidence>